<feature type="compositionally biased region" description="Basic and acidic residues" evidence="1">
    <location>
        <begin position="68"/>
        <end position="87"/>
    </location>
</feature>
<keyword evidence="2" id="KW-0472">Membrane</keyword>
<organism evidence="3 4">
    <name type="scientific">Corynebacterium breve</name>
    <dbReference type="NCBI Taxonomy" id="3049799"/>
    <lineage>
        <taxon>Bacteria</taxon>
        <taxon>Bacillati</taxon>
        <taxon>Actinomycetota</taxon>
        <taxon>Actinomycetes</taxon>
        <taxon>Mycobacteriales</taxon>
        <taxon>Corynebacteriaceae</taxon>
        <taxon>Corynebacterium</taxon>
    </lineage>
</organism>
<evidence type="ECO:0000313" key="4">
    <source>
        <dbReference type="Proteomes" id="UP001225598"/>
    </source>
</evidence>
<keyword evidence="2" id="KW-0812">Transmembrane</keyword>
<name>A0ABY8VDS9_9CORY</name>
<keyword evidence="4" id="KW-1185">Reference proteome</keyword>
<evidence type="ECO:0000313" key="3">
    <source>
        <dbReference type="EMBL" id="WIM67262.1"/>
    </source>
</evidence>
<reference evidence="3 4" key="1">
    <citation type="submission" date="2023-05" db="EMBL/GenBank/DDBJ databases">
        <title>Corynebacterium suedekumii sp. nov. and Corynebacterium breve sp. nov. isolated from raw cow's milk.</title>
        <authorList>
            <person name="Baer M.K."/>
            <person name="Mehl L."/>
            <person name="Hellmuth R."/>
            <person name="Marke G."/>
            <person name="Lipski A."/>
        </authorList>
    </citation>
    <scope>NUCLEOTIDE SEQUENCE [LARGE SCALE GENOMIC DNA]</scope>
    <source>
        <strain evidence="3 4">R4</strain>
    </source>
</reference>
<feature type="transmembrane region" description="Helical" evidence="2">
    <location>
        <begin position="12"/>
        <end position="36"/>
    </location>
</feature>
<sequence>MAHTSEKRHRQGSIPVLVPFIAILAVLALIAAMVFFTKAETPVAQQGAVSATGDDQLVAAPEETAGSEDPHAGLPEEPKIEEGGTEAEHFWSDAPVDPAVEELLDSELITDTSFTVHKNTFVGDYSRVTLNGSFGVRANKDAEELFDLVEKLTQEFCFNSINLSNLDGPSVNFEKACGNEGLADDYFAVWEQVKSFNGSNVVYNYGRINVAHRVQQDGVFIPQVAEQIKDFTAPNNPEIPHTIVSVGDRYGAKEFILEPGEVLGDVVAREADWMQEAPAPDAPAPAL</sequence>
<gene>
    <name evidence="3" type="ORF">QP027_09085</name>
</gene>
<dbReference type="EMBL" id="CP126969">
    <property type="protein sequence ID" value="WIM67262.1"/>
    <property type="molecule type" value="Genomic_DNA"/>
</dbReference>
<evidence type="ECO:0000256" key="1">
    <source>
        <dbReference type="SAM" id="MobiDB-lite"/>
    </source>
</evidence>
<evidence type="ECO:0000256" key="2">
    <source>
        <dbReference type="SAM" id="Phobius"/>
    </source>
</evidence>
<dbReference type="Proteomes" id="UP001225598">
    <property type="component" value="Chromosome"/>
</dbReference>
<keyword evidence="2" id="KW-1133">Transmembrane helix</keyword>
<dbReference type="RefSeq" id="WP_284824239.1">
    <property type="nucleotide sequence ID" value="NZ_CP126969.1"/>
</dbReference>
<proteinExistence type="predicted"/>
<feature type="region of interest" description="Disordered" evidence="1">
    <location>
        <begin position="62"/>
        <end position="87"/>
    </location>
</feature>
<accession>A0ABY8VDS9</accession>
<protein>
    <submittedName>
        <fullName evidence="3">Uncharacterized protein</fullName>
    </submittedName>
</protein>